<dbReference type="PANTHER" id="PTHR47016:SF5">
    <property type="entry name" value="CLP DOMAIN SUPERFAMILY PROTEIN"/>
    <property type="match status" value="1"/>
</dbReference>
<dbReference type="InterPro" id="IPR036628">
    <property type="entry name" value="Clp_N_dom_sf"/>
</dbReference>
<gene>
    <name evidence="1" type="ORF">CVS29_13575</name>
</gene>
<dbReference type="Gene3D" id="1.10.1780.10">
    <property type="entry name" value="Clp, N-terminal domain"/>
    <property type="match status" value="1"/>
</dbReference>
<dbReference type="Proteomes" id="UP000246303">
    <property type="component" value="Unassembled WGS sequence"/>
</dbReference>
<dbReference type="PROSITE" id="PS51903">
    <property type="entry name" value="CLP_R"/>
    <property type="match status" value="1"/>
</dbReference>
<accession>A0A2V3DRR1</accession>
<organism evidence="1 2">
    <name type="scientific">Arthrobacter psychrochitiniphilus</name>
    <dbReference type="NCBI Taxonomy" id="291045"/>
    <lineage>
        <taxon>Bacteria</taxon>
        <taxon>Bacillati</taxon>
        <taxon>Actinomycetota</taxon>
        <taxon>Actinomycetes</taxon>
        <taxon>Micrococcales</taxon>
        <taxon>Micrococcaceae</taxon>
        <taxon>Arthrobacter</taxon>
    </lineage>
</organism>
<name>A0A2V3DRR1_9MICC</name>
<dbReference type="Pfam" id="PF02861">
    <property type="entry name" value="Clp_N"/>
    <property type="match status" value="1"/>
</dbReference>
<proteinExistence type="predicted"/>
<reference evidence="1 2" key="1">
    <citation type="submission" date="2018-05" db="EMBL/GenBank/DDBJ databases">
        <title>Genetic diversity of glacier-inhabiting Cryobacterium bacteria in China and description of Cryobacterium mengkeensis sp. nov. and Arthrobacter glacialis sp. nov.</title>
        <authorList>
            <person name="Liu Q."/>
            <person name="Xin Y.-H."/>
        </authorList>
    </citation>
    <scope>NUCLEOTIDE SEQUENCE [LARGE SCALE GENOMIC DNA]</scope>
    <source>
        <strain evidence="1 2">GP3</strain>
    </source>
</reference>
<protein>
    <submittedName>
        <fullName evidence="1">Uncharacterized protein</fullName>
    </submittedName>
</protein>
<dbReference type="SUPFAM" id="SSF81923">
    <property type="entry name" value="Double Clp-N motif"/>
    <property type="match status" value="1"/>
</dbReference>
<dbReference type="EMBL" id="QHLZ01000008">
    <property type="protein sequence ID" value="PXA64834.1"/>
    <property type="molecule type" value="Genomic_DNA"/>
</dbReference>
<evidence type="ECO:0000313" key="2">
    <source>
        <dbReference type="Proteomes" id="UP000246303"/>
    </source>
</evidence>
<comment type="caution">
    <text evidence="1">The sequence shown here is derived from an EMBL/GenBank/DDBJ whole genome shotgun (WGS) entry which is preliminary data.</text>
</comment>
<keyword evidence="2" id="KW-1185">Reference proteome</keyword>
<dbReference type="InterPro" id="IPR004176">
    <property type="entry name" value="Clp_R_N"/>
</dbReference>
<evidence type="ECO:0000313" key="1">
    <source>
        <dbReference type="EMBL" id="PXA64834.1"/>
    </source>
</evidence>
<sequence length="153" mass="16665">MFERFTDRARRVLVLAQEEARMLNQDHFGTEHILVGLIREGGGVAAKALESSNDFLDDVREQVREIVGQGRLPSNGSIPFTAHAKAVLEFSLSESMMLGHDYIDTEHILLGLIRGGEGVAVQVLVKLGADPNAVRQQVIRILAGYQGDGAEGD</sequence>
<dbReference type="InterPro" id="IPR044217">
    <property type="entry name" value="CLPT1/2"/>
</dbReference>
<dbReference type="PANTHER" id="PTHR47016">
    <property type="entry name" value="ATP-DEPENDENT CLP PROTEASE ATP-BINDING SUBUNIT CLPT1, CHLOROPLASTIC"/>
    <property type="match status" value="1"/>
</dbReference>
<dbReference type="OrthoDB" id="3628183at2"/>
<dbReference type="AlphaFoldDB" id="A0A2V3DRR1"/>